<accession>A0A1C7M550</accession>
<gene>
    <name evidence="2" type="ORF">A0H81_07834</name>
</gene>
<organism evidence="2 3">
    <name type="scientific">Grifola frondosa</name>
    <name type="common">Maitake</name>
    <name type="synonym">Polyporus frondosus</name>
    <dbReference type="NCBI Taxonomy" id="5627"/>
    <lineage>
        <taxon>Eukaryota</taxon>
        <taxon>Fungi</taxon>
        <taxon>Dikarya</taxon>
        <taxon>Basidiomycota</taxon>
        <taxon>Agaricomycotina</taxon>
        <taxon>Agaricomycetes</taxon>
        <taxon>Polyporales</taxon>
        <taxon>Grifolaceae</taxon>
        <taxon>Grifola</taxon>
    </lineage>
</organism>
<dbReference type="OMA" id="IIRIDMA"/>
<sequence length="275" mass="30661">MITHMIIDIKRIMDGLVTQRDTFPGGPAAFFAQPGEITFVVKNIFYAAQTLTGDGVLSSVCDSGYLGTNNRPHRRWWKCVPRPCRAVDHRVLRINFGNKPAGFSYVHERTNPTTNLPLAIFLQTVLLAYKIWDADRRASAFRQSSMMPIVRVVMDAGALYSVTLLATLICFTQKSNGQYLLLDMITPIIAITFYMVIIRVGLAAQRQRSEQASSAASNNIHSSRHDGVQSLPMSRLQVHITKLRETDVDADVEAGVELDSRSDVERKASSFSNQV</sequence>
<dbReference type="AlphaFoldDB" id="A0A1C7M550"/>
<feature type="transmembrane region" description="Helical" evidence="1">
    <location>
        <begin position="152"/>
        <end position="172"/>
    </location>
</feature>
<evidence type="ECO:0000256" key="1">
    <source>
        <dbReference type="SAM" id="Phobius"/>
    </source>
</evidence>
<protein>
    <submittedName>
        <fullName evidence="2">Uncharacterized protein</fullName>
    </submittedName>
</protein>
<dbReference type="EMBL" id="LUGG01000009">
    <property type="protein sequence ID" value="OBZ72065.1"/>
    <property type="molecule type" value="Genomic_DNA"/>
</dbReference>
<keyword evidence="3" id="KW-1185">Reference proteome</keyword>
<name>A0A1C7M550_GRIFR</name>
<dbReference type="Proteomes" id="UP000092993">
    <property type="component" value="Unassembled WGS sequence"/>
</dbReference>
<proteinExistence type="predicted"/>
<feature type="transmembrane region" description="Helical" evidence="1">
    <location>
        <begin position="184"/>
        <end position="202"/>
    </location>
</feature>
<keyword evidence="1" id="KW-1133">Transmembrane helix</keyword>
<comment type="caution">
    <text evidence="2">The sequence shown here is derived from an EMBL/GenBank/DDBJ whole genome shotgun (WGS) entry which is preliminary data.</text>
</comment>
<reference evidence="2 3" key="1">
    <citation type="submission" date="2016-03" db="EMBL/GenBank/DDBJ databases">
        <title>Whole genome sequencing of Grifola frondosa 9006-11.</title>
        <authorList>
            <person name="Min B."/>
            <person name="Park H."/>
            <person name="Kim J.-G."/>
            <person name="Cho H."/>
            <person name="Oh Y.-L."/>
            <person name="Kong W.-S."/>
            <person name="Choi I.-G."/>
        </authorList>
    </citation>
    <scope>NUCLEOTIDE SEQUENCE [LARGE SCALE GENOMIC DNA]</scope>
    <source>
        <strain evidence="2 3">9006-11</strain>
    </source>
</reference>
<evidence type="ECO:0000313" key="3">
    <source>
        <dbReference type="Proteomes" id="UP000092993"/>
    </source>
</evidence>
<keyword evidence="1" id="KW-0472">Membrane</keyword>
<evidence type="ECO:0000313" key="2">
    <source>
        <dbReference type="EMBL" id="OBZ72065.1"/>
    </source>
</evidence>
<dbReference type="STRING" id="5627.A0A1C7M550"/>
<dbReference type="OrthoDB" id="3354175at2759"/>
<keyword evidence="1" id="KW-0812">Transmembrane</keyword>